<reference evidence="1 2" key="1">
    <citation type="journal article" date="2019" name="Sci. Rep.">
        <title>Orb-weaving spider Araneus ventricosus genome elucidates the spidroin gene catalogue.</title>
        <authorList>
            <person name="Kono N."/>
            <person name="Nakamura H."/>
            <person name="Ohtoshi R."/>
            <person name="Moran D.A.P."/>
            <person name="Shinohara A."/>
            <person name="Yoshida Y."/>
            <person name="Fujiwara M."/>
            <person name="Mori M."/>
            <person name="Tomita M."/>
            <person name="Arakawa K."/>
        </authorList>
    </citation>
    <scope>NUCLEOTIDE SEQUENCE [LARGE SCALE GENOMIC DNA]</scope>
</reference>
<sequence>MCAPQSHSAALGHKINQFSSLSLRKREKCSTFSSVKQRLQTLLGSTHSSHHCLHSPNAIQEWPVRCDAMRLQSISLENWQAINPEYCPTVSSAVFGGDGYVFFPENKELPSTLLLLSTAKRTAQLVKRTGP</sequence>
<organism evidence="1 2">
    <name type="scientific">Araneus ventricosus</name>
    <name type="common">Orbweaver spider</name>
    <name type="synonym">Epeira ventricosa</name>
    <dbReference type="NCBI Taxonomy" id="182803"/>
    <lineage>
        <taxon>Eukaryota</taxon>
        <taxon>Metazoa</taxon>
        <taxon>Ecdysozoa</taxon>
        <taxon>Arthropoda</taxon>
        <taxon>Chelicerata</taxon>
        <taxon>Arachnida</taxon>
        <taxon>Araneae</taxon>
        <taxon>Araneomorphae</taxon>
        <taxon>Entelegynae</taxon>
        <taxon>Araneoidea</taxon>
        <taxon>Araneidae</taxon>
        <taxon>Araneus</taxon>
    </lineage>
</organism>
<accession>A0A4Y2CZA6</accession>
<dbReference type="EMBL" id="BGPR01000264">
    <property type="protein sequence ID" value="GBM09064.1"/>
    <property type="molecule type" value="Genomic_DNA"/>
</dbReference>
<evidence type="ECO:0000313" key="1">
    <source>
        <dbReference type="EMBL" id="GBM09064.1"/>
    </source>
</evidence>
<dbReference type="AlphaFoldDB" id="A0A4Y2CZA6"/>
<proteinExistence type="predicted"/>
<protein>
    <submittedName>
        <fullName evidence="1">Uncharacterized protein</fullName>
    </submittedName>
</protein>
<keyword evidence="2" id="KW-1185">Reference proteome</keyword>
<evidence type="ECO:0000313" key="2">
    <source>
        <dbReference type="Proteomes" id="UP000499080"/>
    </source>
</evidence>
<name>A0A4Y2CZA6_ARAVE</name>
<comment type="caution">
    <text evidence="1">The sequence shown here is derived from an EMBL/GenBank/DDBJ whole genome shotgun (WGS) entry which is preliminary data.</text>
</comment>
<dbReference type="Proteomes" id="UP000499080">
    <property type="component" value="Unassembled WGS sequence"/>
</dbReference>
<gene>
    <name evidence="1" type="ORF">AVEN_87676_1</name>
</gene>